<keyword evidence="2" id="KW-1185">Reference proteome</keyword>
<gene>
    <name evidence="1" type="ORF">H2LOC_010640</name>
</gene>
<evidence type="ECO:0000313" key="1">
    <source>
        <dbReference type="EMBL" id="QGM46113.1"/>
    </source>
</evidence>
<name>A0A6B8KHX7_9HYPH</name>
<accession>A0A6B8KHX7</accession>
<dbReference type="AlphaFoldDB" id="A0A6B8KHX7"/>
<dbReference type="RefSeq" id="WP_136496369.1">
    <property type="nucleotide sequence ID" value="NZ_CP046052.1"/>
</dbReference>
<dbReference type="EMBL" id="CP046052">
    <property type="protein sequence ID" value="QGM46113.1"/>
    <property type="molecule type" value="Genomic_DNA"/>
</dbReference>
<sequence>MATSTKELDREATYVGPPFDTFSDVDTQSVTLALNIVIDYINQLATPAGVAALTQAQATNPADNTIGTVSGFLLAKAIAQAVAPRVLSFTTVGQTTFSLPATPTQPTSVVMVVNSIAYDYYSGAFTLAGSTLTWTGDFVLNPSTDSVFVRFI</sequence>
<protein>
    <submittedName>
        <fullName evidence="1">Uncharacterized protein</fullName>
    </submittedName>
</protein>
<organism evidence="1 2">
    <name type="scientific">Methylocystis heyeri</name>
    <dbReference type="NCBI Taxonomy" id="391905"/>
    <lineage>
        <taxon>Bacteria</taxon>
        <taxon>Pseudomonadati</taxon>
        <taxon>Pseudomonadota</taxon>
        <taxon>Alphaproteobacteria</taxon>
        <taxon>Hyphomicrobiales</taxon>
        <taxon>Methylocystaceae</taxon>
        <taxon>Methylocystis</taxon>
    </lineage>
</organism>
<proteinExistence type="predicted"/>
<evidence type="ECO:0000313" key="2">
    <source>
        <dbReference type="Proteomes" id="UP000309061"/>
    </source>
</evidence>
<reference evidence="1 2" key="1">
    <citation type="submission" date="2019-11" db="EMBL/GenBank/DDBJ databases">
        <title>The genome sequence of Methylocystis heyeri.</title>
        <authorList>
            <person name="Oshkin I.Y."/>
            <person name="Miroshnikov K."/>
            <person name="Dedysh S.N."/>
        </authorList>
    </citation>
    <scope>NUCLEOTIDE SEQUENCE [LARGE SCALE GENOMIC DNA]</scope>
    <source>
        <strain evidence="1 2">H2</strain>
    </source>
</reference>
<dbReference type="Proteomes" id="UP000309061">
    <property type="component" value="Chromosome"/>
</dbReference>
<dbReference type="KEGG" id="mhey:H2LOC_010640"/>